<comment type="caution">
    <text evidence="1">The sequence shown here is derived from an EMBL/GenBank/DDBJ whole genome shotgun (WGS) entry which is preliminary data.</text>
</comment>
<name>A0ABR6UUY8_9PSED</name>
<dbReference type="Proteomes" id="UP000617171">
    <property type="component" value="Unassembled WGS sequence"/>
</dbReference>
<proteinExistence type="predicted"/>
<evidence type="ECO:0000313" key="2">
    <source>
        <dbReference type="Proteomes" id="UP000617171"/>
    </source>
</evidence>
<accession>A0ABR6UUY8</accession>
<organism evidence="1 2">
    <name type="scientific">Pseudomonas tehranensis</name>
    <dbReference type="NCBI Taxonomy" id="2745502"/>
    <lineage>
        <taxon>Bacteria</taxon>
        <taxon>Pseudomonadati</taxon>
        <taxon>Pseudomonadota</taxon>
        <taxon>Gammaproteobacteria</taxon>
        <taxon>Pseudomonadales</taxon>
        <taxon>Pseudomonadaceae</taxon>
        <taxon>Pseudomonas</taxon>
    </lineage>
</organism>
<dbReference type="EMBL" id="JABWQV010000123">
    <property type="protein sequence ID" value="MBC3348389.1"/>
    <property type="molecule type" value="Genomic_DNA"/>
</dbReference>
<reference evidence="1 2" key="1">
    <citation type="journal article" date="2020" name="Microorganisms">
        <title>Reliable Identification of Environmental Pseudomonas Isolates Using the rpoD Gene.</title>
        <authorList>
            <consortium name="The Broad Institute Genome Sequencing Platform"/>
            <person name="Girard L."/>
            <person name="Lood C."/>
            <person name="Rokni-Zadeh H."/>
            <person name="van Noort V."/>
            <person name="Lavigne R."/>
            <person name="De Mot R."/>
        </authorList>
    </citation>
    <scope>NUCLEOTIDE SEQUENCE [LARGE SCALE GENOMIC DNA]</scope>
    <source>
        <strain evidence="1 2">SWRI196</strain>
    </source>
</reference>
<protein>
    <submittedName>
        <fullName evidence="1">Uncharacterized protein</fullName>
    </submittedName>
</protein>
<keyword evidence="2" id="KW-1185">Reference proteome</keyword>
<evidence type="ECO:0000313" key="1">
    <source>
        <dbReference type="EMBL" id="MBC3348389.1"/>
    </source>
</evidence>
<sequence>MPRLIVKDSEVVKIFAHLMVREENARLYDSLVVAEAVSDISADAQCILAPGYRLLRINHRVRPSSDRFEIALVNDLLKSVVYYNQVVISNIVDLNCRPATQNLVWRSADSRHSAVLRDVAQKVFFNYILNRYDVILSDNQQTGEGKFFWQRQMSNALALGLHVYYYQMLTASLIDVPDQDALDSLSDQLWSESDDQQYHLALISKIALPAGVSLSPVEE</sequence>
<dbReference type="RefSeq" id="WP_186657142.1">
    <property type="nucleotide sequence ID" value="NZ_JABWQV010000123.1"/>
</dbReference>
<gene>
    <name evidence="1" type="ORF">HU811_17270</name>
</gene>